<dbReference type="InterPro" id="IPR037682">
    <property type="entry name" value="TonB_C"/>
</dbReference>
<evidence type="ECO:0000256" key="5">
    <source>
        <dbReference type="ARBA" id="ARBA00022519"/>
    </source>
</evidence>
<sequence>MAYADQQMSGSRIVAIIIVVLIHVAIGYALITGLAYSAAQQVIERVTTVDIEEPPPPPPEDEPPPPPPEQPAAPPPPVAPPPPINVSRTPPKIVTQIEIPPPAPPALVVPPPAPPAPPPPPPAPRVQPKPPQPRNNPGTWATPNDYPSRALREEREGVTRFRVTVGTNGRVENCQVVGSSGHPDLDEATCKNVTRRARFRAATNGNGDEVTGTYSNAVRWVIPD</sequence>
<dbReference type="InterPro" id="IPR006260">
    <property type="entry name" value="TonB/TolA_C"/>
</dbReference>
<evidence type="ECO:0000256" key="10">
    <source>
        <dbReference type="SAM" id="MobiDB-lite"/>
    </source>
</evidence>
<dbReference type="OrthoDB" id="7585155at2"/>
<dbReference type="GO" id="GO:0015031">
    <property type="term" value="P:protein transport"/>
    <property type="evidence" value="ECO:0007669"/>
    <property type="project" value="UniProtKB-KW"/>
</dbReference>
<accession>A0A6I4T6Y8</accession>
<comment type="subcellular location">
    <subcellularLocation>
        <location evidence="1">Cell inner membrane</location>
        <topology evidence="1">Single-pass membrane protein</topology>
        <orientation evidence="1">Periplasmic side</orientation>
    </subcellularLocation>
</comment>
<dbReference type="GO" id="GO:0098797">
    <property type="term" value="C:plasma membrane protein complex"/>
    <property type="evidence" value="ECO:0007669"/>
    <property type="project" value="TreeGrafter"/>
</dbReference>
<evidence type="ECO:0000259" key="12">
    <source>
        <dbReference type="PROSITE" id="PS52015"/>
    </source>
</evidence>
<feature type="region of interest" description="Disordered" evidence="10">
    <location>
        <begin position="50"/>
        <end position="155"/>
    </location>
</feature>
<evidence type="ECO:0000256" key="4">
    <source>
        <dbReference type="ARBA" id="ARBA00022475"/>
    </source>
</evidence>
<dbReference type="Pfam" id="PF03544">
    <property type="entry name" value="TonB_C"/>
    <property type="match status" value="1"/>
</dbReference>
<feature type="compositionally biased region" description="Pro residues" evidence="10">
    <location>
        <begin position="99"/>
        <end position="134"/>
    </location>
</feature>
<dbReference type="GO" id="GO:0055085">
    <property type="term" value="P:transmembrane transport"/>
    <property type="evidence" value="ECO:0007669"/>
    <property type="project" value="InterPro"/>
</dbReference>
<feature type="transmembrane region" description="Helical" evidence="11">
    <location>
        <begin position="12"/>
        <end position="36"/>
    </location>
</feature>
<dbReference type="AlphaFoldDB" id="A0A6I4T6Y8"/>
<evidence type="ECO:0000256" key="2">
    <source>
        <dbReference type="ARBA" id="ARBA00006555"/>
    </source>
</evidence>
<feature type="domain" description="TonB C-terminal" evidence="12">
    <location>
        <begin position="131"/>
        <end position="224"/>
    </location>
</feature>
<dbReference type="Proteomes" id="UP000438476">
    <property type="component" value="Unassembled WGS sequence"/>
</dbReference>
<gene>
    <name evidence="13" type="ORF">GRI91_08405</name>
</gene>
<reference evidence="13 14" key="1">
    <citation type="submission" date="2019-12" db="EMBL/GenBank/DDBJ databases">
        <title>Genomic-based taxomic classification of the family Erythrobacteraceae.</title>
        <authorList>
            <person name="Xu L."/>
        </authorList>
    </citation>
    <scope>NUCLEOTIDE SEQUENCE [LARGE SCALE GENOMIC DNA]</scope>
    <source>
        <strain evidence="13 14">LMG 29518</strain>
    </source>
</reference>
<dbReference type="Gene3D" id="3.30.1150.10">
    <property type="match status" value="1"/>
</dbReference>
<name>A0A6I4T6Y8_9SPHN</name>
<evidence type="ECO:0000256" key="9">
    <source>
        <dbReference type="ARBA" id="ARBA00023136"/>
    </source>
</evidence>
<dbReference type="EMBL" id="WTYT01000003">
    <property type="protein sequence ID" value="MXO65773.1"/>
    <property type="molecule type" value="Genomic_DNA"/>
</dbReference>
<dbReference type="RefSeq" id="WP_160736199.1">
    <property type="nucleotide sequence ID" value="NZ_WTYT01000003.1"/>
</dbReference>
<evidence type="ECO:0000313" key="14">
    <source>
        <dbReference type="Proteomes" id="UP000438476"/>
    </source>
</evidence>
<evidence type="ECO:0000256" key="7">
    <source>
        <dbReference type="ARBA" id="ARBA00022927"/>
    </source>
</evidence>
<dbReference type="GO" id="GO:0031992">
    <property type="term" value="F:energy transducer activity"/>
    <property type="evidence" value="ECO:0007669"/>
    <property type="project" value="TreeGrafter"/>
</dbReference>
<dbReference type="InterPro" id="IPR051045">
    <property type="entry name" value="TonB-dependent_transducer"/>
</dbReference>
<keyword evidence="8 11" id="KW-1133">Transmembrane helix</keyword>
<keyword evidence="3" id="KW-0813">Transport</keyword>
<evidence type="ECO:0000313" key="13">
    <source>
        <dbReference type="EMBL" id="MXO65773.1"/>
    </source>
</evidence>
<comment type="similarity">
    <text evidence="2">Belongs to the TonB family.</text>
</comment>
<feature type="compositionally biased region" description="Pro residues" evidence="10">
    <location>
        <begin position="54"/>
        <end position="84"/>
    </location>
</feature>
<evidence type="ECO:0000256" key="3">
    <source>
        <dbReference type="ARBA" id="ARBA00022448"/>
    </source>
</evidence>
<organism evidence="13 14">
    <name type="scientific">Altericroceibacterium endophyticum</name>
    <dbReference type="NCBI Taxonomy" id="1808508"/>
    <lineage>
        <taxon>Bacteria</taxon>
        <taxon>Pseudomonadati</taxon>
        <taxon>Pseudomonadota</taxon>
        <taxon>Alphaproteobacteria</taxon>
        <taxon>Sphingomonadales</taxon>
        <taxon>Erythrobacteraceae</taxon>
        <taxon>Altericroceibacterium</taxon>
    </lineage>
</organism>
<keyword evidence="7" id="KW-0653">Protein transport</keyword>
<evidence type="ECO:0000256" key="6">
    <source>
        <dbReference type="ARBA" id="ARBA00022692"/>
    </source>
</evidence>
<keyword evidence="5" id="KW-0997">Cell inner membrane</keyword>
<dbReference type="PANTHER" id="PTHR33446">
    <property type="entry name" value="PROTEIN TONB-RELATED"/>
    <property type="match status" value="1"/>
</dbReference>
<keyword evidence="14" id="KW-1185">Reference proteome</keyword>
<evidence type="ECO:0000256" key="1">
    <source>
        <dbReference type="ARBA" id="ARBA00004383"/>
    </source>
</evidence>
<dbReference type="NCBIfam" id="TIGR01352">
    <property type="entry name" value="tonB_Cterm"/>
    <property type="match status" value="1"/>
</dbReference>
<protein>
    <submittedName>
        <fullName evidence="13">TonB family protein</fullName>
    </submittedName>
</protein>
<dbReference type="PANTHER" id="PTHR33446:SF2">
    <property type="entry name" value="PROTEIN TONB"/>
    <property type="match status" value="1"/>
</dbReference>
<dbReference type="SUPFAM" id="SSF74653">
    <property type="entry name" value="TolA/TonB C-terminal domain"/>
    <property type="match status" value="1"/>
</dbReference>
<dbReference type="PROSITE" id="PS52015">
    <property type="entry name" value="TONB_CTD"/>
    <property type="match status" value="1"/>
</dbReference>
<keyword evidence="4" id="KW-1003">Cell membrane</keyword>
<keyword evidence="9 11" id="KW-0472">Membrane</keyword>
<proteinExistence type="inferred from homology"/>
<comment type="caution">
    <text evidence="13">The sequence shown here is derived from an EMBL/GenBank/DDBJ whole genome shotgun (WGS) entry which is preliminary data.</text>
</comment>
<evidence type="ECO:0000256" key="11">
    <source>
        <dbReference type="SAM" id="Phobius"/>
    </source>
</evidence>
<keyword evidence="6 11" id="KW-0812">Transmembrane</keyword>
<evidence type="ECO:0000256" key="8">
    <source>
        <dbReference type="ARBA" id="ARBA00022989"/>
    </source>
</evidence>